<evidence type="ECO:0000313" key="2">
    <source>
        <dbReference type="Proteomes" id="UP000694400"/>
    </source>
</evidence>
<accession>A0A8B9SUQ2</accession>
<dbReference type="Ensembl" id="ENSAPLT00020012502.1">
    <property type="protein sequence ID" value="ENSAPLP00020011614.1"/>
    <property type="gene ID" value="ENSAPLG00020008547.1"/>
</dbReference>
<reference evidence="1" key="3">
    <citation type="submission" date="2025-09" db="UniProtKB">
        <authorList>
            <consortium name="Ensembl"/>
        </authorList>
    </citation>
    <scope>IDENTIFICATION</scope>
</reference>
<protein>
    <submittedName>
        <fullName evidence="1">Uncharacterized protein</fullName>
    </submittedName>
</protein>
<evidence type="ECO:0000313" key="1">
    <source>
        <dbReference type="Ensembl" id="ENSAPLP00020011614.1"/>
    </source>
</evidence>
<reference evidence="1" key="1">
    <citation type="submission" date="2019-08" db="EMBL/GenBank/DDBJ databases">
        <title>Three high-quality genomes provides insights into domestication of ducks.</title>
        <authorList>
            <person name="Hou Z.C."/>
            <person name="Zhu F."/>
            <person name="Yin Z.T."/>
            <person name="Zhang F."/>
        </authorList>
    </citation>
    <scope>NUCLEOTIDE SEQUENCE [LARGE SCALE GENOMIC DNA]</scope>
</reference>
<dbReference type="AlphaFoldDB" id="A0A8B9SUQ2"/>
<organism evidence="1 2">
    <name type="scientific">Anas platyrhynchos</name>
    <name type="common">Mallard</name>
    <name type="synonym">Anas boschas</name>
    <dbReference type="NCBI Taxonomy" id="8839"/>
    <lineage>
        <taxon>Eukaryota</taxon>
        <taxon>Metazoa</taxon>
        <taxon>Chordata</taxon>
        <taxon>Craniata</taxon>
        <taxon>Vertebrata</taxon>
        <taxon>Euteleostomi</taxon>
        <taxon>Archelosauria</taxon>
        <taxon>Archosauria</taxon>
        <taxon>Dinosauria</taxon>
        <taxon>Saurischia</taxon>
        <taxon>Theropoda</taxon>
        <taxon>Coelurosauria</taxon>
        <taxon>Aves</taxon>
        <taxon>Neognathae</taxon>
        <taxon>Galloanserae</taxon>
        <taxon>Anseriformes</taxon>
        <taxon>Anatidae</taxon>
        <taxon>Anatinae</taxon>
        <taxon>Anas</taxon>
    </lineage>
</organism>
<proteinExistence type="predicted"/>
<reference evidence="1" key="2">
    <citation type="submission" date="2025-08" db="UniProtKB">
        <authorList>
            <consortium name="Ensembl"/>
        </authorList>
    </citation>
    <scope>IDENTIFICATION</scope>
</reference>
<sequence length="106" mass="11631">MLLPCEGKGCREPRGLSSHTMGSCFMSWCLWRAVYSLDKRLFFFCGWDLKPEADPAPTSSLPPLSPFSVLGAERDEASNFSSSVPEGTVVPLLEVVAGRPRRLAVQ</sequence>
<dbReference type="Proteomes" id="UP000694400">
    <property type="component" value="Chromosome 3"/>
</dbReference>
<name>A0A8B9SUQ2_ANAPL</name>